<keyword evidence="5" id="KW-0234">DNA repair</keyword>
<dbReference type="PROSITE" id="PS00374">
    <property type="entry name" value="MGMT"/>
    <property type="match status" value="1"/>
</dbReference>
<dbReference type="GO" id="GO:0003908">
    <property type="term" value="F:methylated-DNA-[protein]-cysteine S-methyltransferase activity"/>
    <property type="evidence" value="ECO:0007669"/>
    <property type="project" value="UniProtKB-EC"/>
</dbReference>
<evidence type="ECO:0000256" key="2">
    <source>
        <dbReference type="ARBA" id="ARBA00022603"/>
    </source>
</evidence>
<dbReference type="GO" id="GO:0032259">
    <property type="term" value="P:methylation"/>
    <property type="evidence" value="ECO:0007669"/>
    <property type="project" value="UniProtKB-KW"/>
</dbReference>
<evidence type="ECO:0000256" key="3">
    <source>
        <dbReference type="ARBA" id="ARBA00022679"/>
    </source>
</evidence>
<evidence type="ECO:0000256" key="5">
    <source>
        <dbReference type="ARBA" id="ARBA00023204"/>
    </source>
</evidence>
<dbReference type="Gene3D" id="1.10.10.10">
    <property type="entry name" value="Winged helix-like DNA-binding domain superfamily/Winged helix DNA-binding domain"/>
    <property type="match status" value="1"/>
</dbReference>
<dbReference type="InterPro" id="IPR014048">
    <property type="entry name" value="MethylDNA_cys_MeTrfase_DNA-bd"/>
</dbReference>
<feature type="domain" description="Methylated-DNA-[protein]-cysteine S-methyltransferase DNA binding" evidence="7">
    <location>
        <begin position="5"/>
        <end position="92"/>
    </location>
</feature>
<sequence>MRDLFKEKVFQYVTSIPKGKVTSYGDIARAVGRPGAARAVGSILKRNPRPFDPSGSNRKAIPCHRVVRADRLIGGYNGPVGTKENLLKKEGVKIINGRVDTEHILNK</sequence>
<dbReference type="InterPro" id="IPR036388">
    <property type="entry name" value="WH-like_DNA-bd_sf"/>
</dbReference>
<accession>A0A1F7UWS9</accession>
<reference evidence="8 9" key="1">
    <citation type="journal article" date="2016" name="Nat. Commun.">
        <title>Thousands of microbial genomes shed light on interconnected biogeochemical processes in an aquifer system.</title>
        <authorList>
            <person name="Anantharaman K."/>
            <person name="Brown C.T."/>
            <person name="Hug L.A."/>
            <person name="Sharon I."/>
            <person name="Castelle C.J."/>
            <person name="Probst A.J."/>
            <person name="Thomas B.C."/>
            <person name="Singh A."/>
            <person name="Wilkins M.J."/>
            <person name="Karaoz U."/>
            <person name="Brodie E.L."/>
            <person name="Williams K.H."/>
            <person name="Hubbard S.S."/>
            <person name="Banfield J.F."/>
        </authorList>
    </citation>
    <scope>NUCLEOTIDE SEQUENCE [LARGE SCALE GENOMIC DNA]</scope>
</reference>
<dbReference type="AlphaFoldDB" id="A0A1F7UWS9"/>
<gene>
    <name evidence="8" type="ORF">A2936_04385</name>
</gene>
<dbReference type="EMBL" id="MGEK01000009">
    <property type="protein sequence ID" value="OGL82753.1"/>
    <property type="molecule type" value="Genomic_DNA"/>
</dbReference>
<dbReference type="NCBIfam" id="TIGR00589">
    <property type="entry name" value="ogt"/>
    <property type="match status" value="1"/>
</dbReference>
<dbReference type="GO" id="GO:0006281">
    <property type="term" value="P:DNA repair"/>
    <property type="evidence" value="ECO:0007669"/>
    <property type="project" value="UniProtKB-KW"/>
</dbReference>
<evidence type="ECO:0000313" key="9">
    <source>
        <dbReference type="Proteomes" id="UP000176846"/>
    </source>
</evidence>
<evidence type="ECO:0000256" key="1">
    <source>
        <dbReference type="ARBA" id="ARBA00001286"/>
    </source>
</evidence>
<keyword evidence="4" id="KW-0227">DNA damage</keyword>
<proteinExistence type="predicted"/>
<dbReference type="SUPFAM" id="SSF46767">
    <property type="entry name" value="Methylated DNA-protein cysteine methyltransferase, C-terminal domain"/>
    <property type="match status" value="1"/>
</dbReference>
<dbReference type="PANTHER" id="PTHR10815">
    <property type="entry name" value="METHYLATED-DNA--PROTEIN-CYSTEINE METHYLTRANSFERASE"/>
    <property type="match status" value="1"/>
</dbReference>
<dbReference type="InterPro" id="IPR001497">
    <property type="entry name" value="MethylDNA_cys_MeTrfase_AS"/>
</dbReference>
<evidence type="ECO:0000259" key="7">
    <source>
        <dbReference type="Pfam" id="PF01035"/>
    </source>
</evidence>
<keyword evidence="3" id="KW-0808">Transferase</keyword>
<comment type="catalytic activity">
    <reaction evidence="1">
        <text>a 4-O-methyl-thymidine in DNA + L-cysteinyl-[protein] = a thymidine in DNA + S-methyl-L-cysteinyl-[protein]</text>
        <dbReference type="Rhea" id="RHEA:53428"/>
        <dbReference type="Rhea" id="RHEA-COMP:10131"/>
        <dbReference type="Rhea" id="RHEA-COMP:10132"/>
        <dbReference type="Rhea" id="RHEA-COMP:13555"/>
        <dbReference type="Rhea" id="RHEA-COMP:13556"/>
        <dbReference type="ChEBI" id="CHEBI:29950"/>
        <dbReference type="ChEBI" id="CHEBI:82612"/>
        <dbReference type="ChEBI" id="CHEBI:137386"/>
        <dbReference type="ChEBI" id="CHEBI:137387"/>
        <dbReference type="EC" id="2.1.1.63"/>
    </reaction>
</comment>
<organism evidence="8 9">
    <name type="scientific">Candidatus Uhrbacteria bacterium RIFCSPLOWO2_01_FULL_47_25</name>
    <dbReference type="NCBI Taxonomy" id="1802402"/>
    <lineage>
        <taxon>Bacteria</taxon>
        <taxon>Candidatus Uhriibacteriota</taxon>
    </lineage>
</organism>
<dbReference type="InterPro" id="IPR036217">
    <property type="entry name" value="MethylDNA_cys_MeTrfase_DNAb"/>
</dbReference>
<comment type="catalytic activity">
    <reaction evidence="6">
        <text>a 6-O-methyl-2'-deoxyguanosine in DNA + L-cysteinyl-[protein] = S-methyl-L-cysteinyl-[protein] + a 2'-deoxyguanosine in DNA</text>
        <dbReference type="Rhea" id="RHEA:24000"/>
        <dbReference type="Rhea" id="RHEA-COMP:10131"/>
        <dbReference type="Rhea" id="RHEA-COMP:10132"/>
        <dbReference type="Rhea" id="RHEA-COMP:11367"/>
        <dbReference type="Rhea" id="RHEA-COMP:11368"/>
        <dbReference type="ChEBI" id="CHEBI:29950"/>
        <dbReference type="ChEBI" id="CHEBI:82612"/>
        <dbReference type="ChEBI" id="CHEBI:85445"/>
        <dbReference type="ChEBI" id="CHEBI:85448"/>
        <dbReference type="EC" id="2.1.1.63"/>
    </reaction>
</comment>
<dbReference type="PANTHER" id="PTHR10815:SF13">
    <property type="entry name" value="METHYLATED-DNA--PROTEIN-CYSTEINE METHYLTRANSFERASE"/>
    <property type="match status" value="1"/>
</dbReference>
<dbReference type="Pfam" id="PF01035">
    <property type="entry name" value="DNA_binding_1"/>
    <property type="match status" value="1"/>
</dbReference>
<keyword evidence="2" id="KW-0489">Methyltransferase</keyword>
<evidence type="ECO:0000256" key="4">
    <source>
        <dbReference type="ARBA" id="ARBA00022763"/>
    </source>
</evidence>
<evidence type="ECO:0000313" key="8">
    <source>
        <dbReference type="EMBL" id="OGL82753.1"/>
    </source>
</evidence>
<evidence type="ECO:0000256" key="6">
    <source>
        <dbReference type="ARBA" id="ARBA00049348"/>
    </source>
</evidence>
<name>A0A1F7UWS9_9BACT</name>
<dbReference type="CDD" id="cd06445">
    <property type="entry name" value="ATase"/>
    <property type="match status" value="1"/>
</dbReference>
<dbReference type="Proteomes" id="UP000176846">
    <property type="component" value="Unassembled WGS sequence"/>
</dbReference>
<comment type="caution">
    <text evidence="8">The sequence shown here is derived from an EMBL/GenBank/DDBJ whole genome shotgun (WGS) entry which is preliminary data.</text>
</comment>
<protein>
    <recommendedName>
        <fullName evidence="7">Methylated-DNA-[protein]-cysteine S-methyltransferase DNA binding domain-containing protein</fullName>
    </recommendedName>
</protein>